<reference evidence="2 4" key="1">
    <citation type="submission" date="2008-03" db="EMBL/GenBank/DDBJ databases">
        <title>Annotation of Ixodes scapularis.</title>
        <authorList>
            <consortium name="Ixodes scapularis Genome Project Consortium"/>
            <person name="Caler E."/>
            <person name="Hannick L.I."/>
            <person name="Bidwell S."/>
            <person name="Joardar V."/>
            <person name="Thiagarajan M."/>
            <person name="Amedeo P."/>
            <person name="Galinsky K.J."/>
            <person name="Schobel S."/>
            <person name="Inman J."/>
            <person name="Hostetler J."/>
            <person name="Miller J."/>
            <person name="Hammond M."/>
            <person name="Megy K."/>
            <person name="Lawson D."/>
            <person name="Kodira C."/>
            <person name="Sutton G."/>
            <person name="Meyer J."/>
            <person name="Hill C.A."/>
            <person name="Birren B."/>
            <person name="Nene V."/>
            <person name="Collins F."/>
            <person name="Alarcon-Chaidez F."/>
            <person name="Wikel S."/>
            <person name="Strausberg R."/>
        </authorList>
    </citation>
    <scope>NUCLEOTIDE SEQUENCE [LARGE SCALE GENOMIC DNA]</scope>
    <source>
        <strain evidence="4">Wikel</strain>
        <strain evidence="2">Wikel colony</strain>
    </source>
</reference>
<keyword evidence="1" id="KW-0472">Membrane</keyword>
<evidence type="ECO:0000313" key="4">
    <source>
        <dbReference type="Proteomes" id="UP000001555"/>
    </source>
</evidence>
<dbReference type="Proteomes" id="UP000001555">
    <property type="component" value="Unassembled WGS sequence"/>
</dbReference>
<evidence type="ECO:0000313" key="3">
    <source>
        <dbReference type="EnsemblMetazoa" id="ISCW005934-PA"/>
    </source>
</evidence>
<sequence length="207" mass="24168">MQPAFISHYPDQNPRFHCGPPSRQRVALGGTKVRTSLHTHLSCASICFQRFLFFFFLSWQLGLSRHRHNCQRQLLVKDRRRVIFFISRSLSLATFLPVVVIPHLRFLPHCAIVFIQSVFKVLSRSFPALLGLAEKPRQVSWTYEDLFYQGFNEEKKEKECNVRSSAMLSILIRSQRFGMPARLSDRSPFFVFSARRFSRSARSVSRL</sequence>
<dbReference type="HOGENOM" id="CLU_1327678_0_0_1"/>
<organism>
    <name type="scientific">Ixodes scapularis</name>
    <name type="common">Black-legged tick</name>
    <name type="synonym">Deer tick</name>
    <dbReference type="NCBI Taxonomy" id="6945"/>
    <lineage>
        <taxon>Eukaryota</taxon>
        <taxon>Metazoa</taxon>
        <taxon>Ecdysozoa</taxon>
        <taxon>Arthropoda</taxon>
        <taxon>Chelicerata</taxon>
        <taxon>Arachnida</taxon>
        <taxon>Acari</taxon>
        <taxon>Parasitiformes</taxon>
        <taxon>Ixodida</taxon>
        <taxon>Ixodoidea</taxon>
        <taxon>Ixodidae</taxon>
        <taxon>Ixodinae</taxon>
        <taxon>Ixodes</taxon>
    </lineage>
</organism>
<feature type="transmembrane region" description="Helical" evidence="1">
    <location>
        <begin position="82"/>
        <end position="100"/>
    </location>
</feature>
<dbReference type="InParanoid" id="B7PLQ1"/>
<keyword evidence="1" id="KW-0812">Transmembrane</keyword>
<dbReference type="EMBL" id="DS741772">
    <property type="protein sequence ID" value="EEC07523.1"/>
    <property type="molecule type" value="Genomic_DNA"/>
</dbReference>
<reference evidence="3" key="2">
    <citation type="submission" date="2020-05" db="UniProtKB">
        <authorList>
            <consortium name="EnsemblMetazoa"/>
        </authorList>
    </citation>
    <scope>IDENTIFICATION</scope>
    <source>
        <strain evidence="3">wikel</strain>
    </source>
</reference>
<dbReference type="PaxDb" id="6945-B7PLQ1"/>
<dbReference type="VEuPathDB" id="VectorBase:ISCI005934"/>
<evidence type="ECO:0000313" key="2">
    <source>
        <dbReference type="EMBL" id="EEC07523.1"/>
    </source>
</evidence>
<evidence type="ECO:0008006" key="5">
    <source>
        <dbReference type="Google" id="ProtNLM"/>
    </source>
</evidence>
<dbReference type="AlphaFoldDB" id="B7PLQ1"/>
<keyword evidence="1" id="KW-1133">Transmembrane helix</keyword>
<evidence type="ECO:0000256" key="1">
    <source>
        <dbReference type="SAM" id="Phobius"/>
    </source>
</evidence>
<gene>
    <name evidence="2" type="ORF">IscW_ISCW005934</name>
</gene>
<proteinExistence type="predicted"/>
<dbReference type="VEuPathDB" id="VectorBase:ISCW005934"/>
<keyword evidence="4" id="KW-1185">Reference proteome</keyword>
<dbReference type="EMBL" id="ABJB010902739">
    <property type="status" value="NOT_ANNOTATED_CDS"/>
    <property type="molecule type" value="Genomic_DNA"/>
</dbReference>
<protein>
    <recommendedName>
        <fullName evidence="5">Transmembrane protein</fullName>
    </recommendedName>
</protein>
<name>B7PLQ1_IXOSC</name>
<feature type="transmembrane region" description="Helical" evidence="1">
    <location>
        <begin position="39"/>
        <end position="61"/>
    </location>
</feature>
<dbReference type="EnsemblMetazoa" id="ISCW005934-RA">
    <property type="protein sequence ID" value="ISCW005934-PA"/>
    <property type="gene ID" value="ISCW005934"/>
</dbReference>
<accession>B7PLQ1</accession>